<dbReference type="Proteomes" id="UP000887576">
    <property type="component" value="Unplaced"/>
</dbReference>
<dbReference type="WBParaSite" id="JU765_v2.g4637.t1">
    <property type="protein sequence ID" value="JU765_v2.g4637.t1"/>
    <property type="gene ID" value="JU765_v2.g4637"/>
</dbReference>
<name>A0AC34R8T7_9BILA</name>
<evidence type="ECO:0000313" key="1">
    <source>
        <dbReference type="Proteomes" id="UP000887576"/>
    </source>
</evidence>
<reference evidence="2" key="1">
    <citation type="submission" date="2022-11" db="UniProtKB">
        <authorList>
            <consortium name="WormBaseParasite"/>
        </authorList>
    </citation>
    <scope>IDENTIFICATION</scope>
</reference>
<protein>
    <submittedName>
        <fullName evidence="2">Uncharacterized protein</fullName>
    </submittedName>
</protein>
<proteinExistence type="predicted"/>
<evidence type="ECO:0000313" key="2">
    <source>
        <dbReference type="WBParaSite" id="JU765_v2.g4637.t1"/>
    </source>
</evidence>
<sequence length="110" mass="12590">MKAVLFIFLVSTVTLSIAHDIPDLSAEAKACLNAYDEMFDVRTARAVLNGIVAVNTNERVICDAIDEFMTVFSFRRSRCGLQFIVVIKMLKEIVDNIKRSKNVYCPYYWE</sequence>
<accession>A0AC34R8T7</accession>
<organism evidence="1 2">
    <name type="scientific">Panagrolaimus sp. JU765</name>
    <dbReference type="NCBI Taxonomy" id="591449"/>
    <lineage>
        <taxon>Eukaryota</taxon>
        <taxon>Metazoa</taxon>
        <taxon>Ecdysozoa</taxon>
        <taxon>Nematoda</taxon>
        <taxon>Chromadorea</taxon>
        <taxon>Rhabditida</taxon>
        <taxon>Tylenchina</taxon>
        <taxon>Panagrolaimomorpha</taxon>
        <taxon>Panagrolaimoidea</taxon>
        <taxon>Panagrolaimidae</taxon>
        <taxon>Panagrolaimus</taxon>
    </lineage>
</organism>